<protein>
    <recommendedName>
        <fullName evidence="3">tRNA threonylcarbamoyladenosine biosynthesis protein TsaE</fullName>
    </recommendedName>
    <alternativeName>
        <fullName evidence="10">t(6)A37 threonylcarbamoyladenosine biosynthesis protein TsaE</fullName>
    </alternativeName>
</protein>
<proteinExistence type="inferred from homology"/>
<dbReference type="InterPro" id="IPR003442">
    <property type="entry name" value="T6A_TsaE"/>
</dbReference>
<organism evidence="12 13">
    <name type="scientific">Kaistia soli DSM 19436</name>
    <dbReference type="NCBI Taxonomy" id="1122133"/>
    <lineage>
        <taxon>Bacteria</taxon>
        <taxon>Pseudomonadati</taxon>
        <taxon>Pseudomonadota</taxon>
        <taxon>Alphaproteobacteria</taxon>
        <taxon>Hyphomicrobiales</taxon>
        <taxon>Kaistiaceae</taxon>
        <taxon>Kaistia</taxon>
    </lineage>
</organism>
<dbReference type="RefSeq" id="WP_073053310.1">
    <property type="nucleotide sequence ID" value="NZ_FQUP01000002.1"/>
</dbReference>
<dbReference type="PANTHER" id="PTHR33540">
    <property type="entry name" value="TRNA THREONYLCARBAMOYLADENOSINE BIOSYNTHESIS PROTEIN TSAE"/>
    <property type="match status" value="1"/>
</dbReference>
<dbReference type="Proteomes" id="UP000184485">
    <property type="component" value="Unassembled WGS sequence"/>
</dbReference>
<dbReference type="InterPro" id="IPR027417">
    <property type="entry name" value="P-loop_NTPase"/>
</dbReference>
<dbReference type="SUPFAM" id="SSF56112">
    <property type="entry name" value="Protein kinase-like (PK-like)"/>
    <property type="match status" value="1"/>
</dbReference>
<evidence type="ECO:0000256" key="8">
    <source>
        <dbReference type="ARBA" id="ARBA00022840"/>
    </source>
</evidence>
<keyword evidence="4" id="KW-0963">Cytoplasm</keyword>
<dbReference type="PANTHER" id="PTHR33540:SF2">
    <property type="entry name" value="TRNA THREONYLCARBAMOYLADENOSINE BIOSYNTHESIS PROTEIN TSAE"/>
    <property type="match status" value="1"/>
</dbReference>
<keyword evidence="7" id="KW-0547">Nucleotide-binding</keyword>
<sequence>MSAPLLSLSLADEAATMRLAEDLAAKLAPGDVIALEGDLGAGKTTLARALIRAIADDAALEVPSPTFTLVQTYPGRVAIAHFDLYRISEPDELEEIGFDEAIETGAVLVEWPERAAGRLPEDALIIRLAIAGEGRRADLFGGAGWADRLARTIAIRSWLDQAGFPGATRRHLAGDASGRSYERIGGADGIRAVLMDARDRLPGPPVWDGRSYDEVAHRATTVAPFVAMNEGLRAAGISAPALLATDIPSGLLLLEDFGDDFIIHDGEPDPKRWRVAAELLATLHAVPRLDVLPLPGGGSYQIPAFDRDAFLIEVDLMPRWYAREYAGLVLSEVAEESYAAIWTALHARLQASEQSWLLRDYHSPNLLWLPERDGIRRIGVLDHQDAMIGAAAYDVAALAQDVRITLSPAFEADVVAAYVAAREAAGPFDRDAFSVAYAISGAQRTTKVLGGFARLATAFGKPQYLRHIPRVRAYLRRNLAHEVLSDLALWYDRHLPLDE</sequence>
<dbReference type="GO" id="GO:0005737">
    <property type="term" value="C:cytoplasm"/>
    <property type="evidence" value="ECO:0007669"/>
    <property type="project" value="UniProtKB-SubCell"/>
</dbReference>
<comment type="subcellular location">
    <subcellularLocation>
        <location evidence="1">Cytoplasm</location>
    </subcellularLocation>
</comment>
<evidence type="ECO:0000256" key="7">
    <source>
        <dbReference type="ARBA" id="ARBA00022741"/>
    </source>
</evidence>
<gene>
    <name evidence="12" type="ORF">SAMN02745157_2614</name>
</gene>
<evidence type="ECO:0000256" key="3">
    <source>
        <dbReference type="ARBA" id="ARBA00019010"/>
    </source>
</evidence>
<dbReference type="SUPFAM" id="SSF52540">
    <property type="entry name" value="P-loop containing nucleoside triphosphate hydrolases"/>
    <property type="match status" value="1"/>
</dbReference>
<evidence type="ECO:0000256" key="4">
    <source>
        <dbReference type="ARBA" id="ARBA00022490"/>
    </source>
</evidence>
<dbReference type="GO" id="GO:0005524">
    <property type="term" value="F:ATP binding"/>
    <property type="evidence" value="ECO:0007669"/>
    <property type="project" value="UniProtKB-KW"/>
</dbReference>
<dbReference type="GO" id="GO:0002949">
    <property type="term" value="P:tRNA threonylcarbamoyladenosine modification"/>
    <property type="evidence" value="ECO:0007669"/>
    <property type="project" value="InterPro"/>
</dbReference>
<keyword evidence="8" id="KW-0067">ATP-binding</keyword>
<comment type="similarity">
    <text evidence="2">Belongs to the TsaE family.</text>
</comment>
<dbReference type="Gene3D" id="3.90.1200.10">
    <property type="match status" value="1"/>
</dbReference>
<evidence type="ECO:0000256" key="1">
    <source>
        <dbReference type="ARBA" id="ARBA00004496"/>
    </source>
</evidence>
<dbReference type="Pfam" id="PF02367">
    <property type="entry name" value="TsaE"/>
    <property type="match status" value="1"/>
</dbReference>
<keyword evidence="13" id="KW-1185">Reference proteome</keyword>
<evidence type="ECO:0000256" key="9">
    <source>
        <dbReference type="ARBA" id="ARBA00022842"/>
    </source>
</evidence>
<dbReference type="InterPro" id="IPR002575">
    <property type="entry name" value="Aminoglycoside_PTrfase"/>
</dbReference>
<dbReference type="InterPro" id="IPR012180">
    <property type="entry name" value="Bifunc_ATPase/PTrfase"/>
</dbReference>
<evidence type="ECO:0000313" key="12">
    <source>
        <dbReference type="EMBL" id="SHF63888.1"/>
    </source>
</evidence>
<reference evidence="12 13" key="1">
    <citation type="submission" date="2016-11" db="EMBL/GenBank/DDBJ databases">
        <authorList>
            <person name="Jaros S."/>
            <person name="Januszkiewicz K."/>
            <person name="Wedrychowicz H."/>
        </authorList>
    </citation>
    <scope>NUCLEOTIDE SEQUENCE [LARGE SCALE GENOMIC DNA]</scope>
    <source>
        <strain evidence="12 13">DSM 19436</strain>
    </source>
</reference>
<evidence type="ECO:0000256" key="6">
    <source>
        <dbReference type="ARBA" id="ARBA00022723"/>
    </source>
</evidence>
<evidence type="ECO:0000256" key="2">
    <source>
        <dbReference type="ARBA" id="ARBA00007599"/>
    </source>
</evidence>
<dbReference type="OrthoDB" id="9809275at2"/>
<evidence type="ECO:0000259" key="11">
    <source>
        <dbReference type="Pfam" id="PF01636"/>
    </source>
</evidence>
<evidence type="ECO:0000313" key="13">
    <source>
        <dbReference type="Proteomes" id="UP000184485"/>
    </source>
</evidence>
<dbReference type="NCBIfam" id="TIGR00150">
    <property type="entry name" value="T6A_YjeE"/>
    <property type="match status" value="1"/>
</dbReference>
<dbReference type="InterPro" id="IPR011009">
    <property type="entry name" value="Kinase-like_dom_sf"/>
</dbReference>
<dbReference type="GO" id="GO:0046872">
    <property type="term" value="F:metal ion binding"/>
    <property type="evidence" value="ECO:0007669"/>
    <property type="project" value="UniProtKB-KW"/>
</dbReference>
<dbReference type="PIRSF" id="PIRSF036599">
    <property type="entry name" value="AtpPhos"/>
    <property type="match status" value="1"/>
</dbReference>
<evidence type="ECO:0000256" key="10">
    <source>
        <dbReference type="ARBA" id="ARBA00032441"/>
    </source>
</evidence>
<dbReference type="Pfam" id="PF01636">
    <property type="entry name" value="APH"/>
    <property type="match status" value="1"/>
</dbReference>
<name>A0A1M5DA76_9HYPH</name>
<dbReference type="EMBL" id="FQUP01000002">
    <property type="protein sequence ID" value="SHF63888.1"/>
    <property type="molecule type" value="Genomic_DNA"/>
</dbReference>
<dbReference type="Gene3D" id="3.30.200.20">
    <property type="entry name" value="Phosphorylase Kinase, domain 1"/>
    <property type="match status" value="1"/>
</dbReference>
<keyword evidence="5" id="KW-0819">tRNA processing</keyword>
<keyword evidence="9" id="KW-0460">Magnesium</keyword>
<dbReference type="STRING" id="1122133.SAMN02745157_2614"/>
<dbReference type="Gene3D" id="3.40.50.300">
    <property type="entry name" value="P-loop containing nucleotide triphosphate hydrolases"/>
    <property type="match status" value="1"/>
</dbReference>
<evidence type="ECO:0000256" key="5">
    <source>
        <dbReference type="ARBA" id="ARBA00022694"/>
    </source>
</evidence>
<feature type="domain" description="Aminoglycoside phosphotransferase" evidence="11">
    <location>
        <begin position="171"/>
        <end position="425"/>
    </location>
</feature>
<keyword evidence="6" id="KW-0479">Metal-binding</keyword>
<accession>A0A1M5DA76</accession>
<dbReference type="AlphaFoldDB" id="A0A1M5DA76"/>